<evidence type="ECO:0000313" key="2">
    <source>
        <dbReference type="Proteomes" id="UP000664277"/>
    </source>
</evidence>
<name>A0A8J7TKQ2_9BACT</name>
<dbReference type="InterPro" id="IPR029063">
    <property type="entry name" value="SAM-dependent_MTases_sf"/>
</dbReference>
<evidence type="ECO:0000313" key="1">
    <source>
        <dbReference type="EMBL" id="MBN8659015.1"/>
    </source>
</evidence>
<sequence>MAICRSLGTRTRVLMIASGGCTAAFLAGSGSVASLHLVDANKGQILLSLLKLYMLSHLQPAQRFALLGHGYMPFSERQEGLTTALDGASRHFADESDTLSFELEEFGPVDLIGEMGPDRLGRYEILFEEFRSVLRAERKGLESLFAAGDISHQVALAAPNTALGQALETAFGQVMSLDNLVALFGEAATQNRVQPFAQHFLERTRAALAEFPAKDNPYLADLLLGRFIRSTLPWLNLRLVEPLCLPKVAWSVAPISTVLQAHQGEFDFVHLSNILDWLSCEEAGLVLELAHRALRPGGRVLIRQLNSSLDIPSLSRSFRWLDAEAAFLHKHDRSFFYRKLHLGEK</sequence>
<accession>A0A8J7TKQ2</accession>
<dbReference type="SUPFAM" id="SSF53335">
    <property type="entry name" value="S-adenosyl-L-methionine-dependent methyltransferases"/>
    <property type="match status" value="1"/>
</dbReference>
<dbReference type="Proteomes" id="UP000664277">
    <property type="component" value="Unassembled WGS sequence"/>
</dbReference>
<comment type="caution">
    <text evidence="1">The sequence shown here is derived from an EMBL/GenBank/DDBJ whole genome shotgun (WGS) entry which is preliminary data.</text>
</comment>
<reference evidence="1" key="1">
    <citation type="submission" date="2021-02" db="EMBL/GenBank/DDBJ databases">
        <title>Genome-Resolved Metagenomics of a Microbial Community Performing Photosynthetic Biological Nutrient Removal.</title>
        <authorList>
            <person name="Mcdaniel E.A."/>
        </authorList>
    </citation>
    <scope>NUCLEOTIDE SEQUENCE</scope>
    <source>
        <strain evidence="1">UWPOB_OBS1</strain>
    </source>
</reference>
<dbReference type="Gene3D" id="3.40.50.150">
    <property type="entry name" value="Vaccinia Virus protein VP39"/>
    <property type="match status" value="1"/>
</dbReference>
<proteinExistence type="predicted"/>
<dbReference type="EMBL" id="JAFLCK010000001">
    <property type="protein sequence ID" value="MBN8659015.1"/>
    <property type="molecule type" value="Genomic_DNA"/>
</dbReference>
<organism evidence="1 2">
    <name type="scientific">Candidatus Obscuribacter phosphatis</name>
    <dbReference type="NCBI Taxonomy" id="1906157"/>
    <lineage>
        <taxon>Bacteria</taxon>
        <taxon>Bacillati</taxon>
        <taxon>Candidatus Melainabacteria</taxon>
        <taxon>Candidatus Obscuribacterales</taxon>
        <taxon>Candidatus Obscuribacteraceae</taxon>
        <taxon>Candidatus Obscuribacter</taxon>
    </lineage>
</organism>
<gene>
    <name evidence="1" type="ORF">J0M35_01530</name>
</gene>
<dbReference type="InterPro" id="IPR021829">
    <property type="entry name" value="DUF3419"/>
</dbReference>
<protein>
    <submittedName>
        <fullName evidence="1">DUF3419 family protein</fullName>
    </submittedName>
</protein>
<dbReference type="Pfam" id="PF11899">
    <property type="entry name" value="DUF3419"/>
    <property type="match status" value="1"/>
</dbReference>
<dbReference type="AlphaFoldDB" id="A0A8J7TKQ2"/>